<evidence type="ECO:0000259" key="6">
    <source>
        <dbReference type="PROSITE" id="PS50893"/>
    </source>
</evidence>
<evidence type="ECO:0000256" key="3">
    <source>
        <dbReference type="ARBA" id="ARBA00022741"/>
    </source>
</evidence>
<dbReference type="Pfam" id="PF00005">
    <property type="entry name" value="ABC_tran"/>
    <property type="match status" value="1"/>
</dbReference>
<proteinExistence type="inferred from homology"/>
<dbReference type="InterPro" id="IPR052156">
    <property type="entry name" value="BCAA_Transport_ATP-bd_LivF"/>
</dbReference>
<evidence type="ECO:0000256" key="2">
    <source>
        <dbReference type="ARBA" id="ARBA00022448"/>
    </source>
</evidence>
<dbReference type="InterPro" id="IPR027417">
    <property type="entry name" value="P-loop_NTPase"/>
</dbReference>
<gene>
    <name evidence="7" type="ORF">MUN78_01485</name>
</gene>
<dbReference type="InterPro" id="IPR003439">
    <property type="entry name" value="ABC_transporter-like_ATP-bd"/>
</dbReference>
<name>A0ABY4FMR8_9MICO</name>
<organism evidence="7 8">
    <name type="scientific">Leucobacter allii</name>
    <dbReference type="NCBI Taxonomy" id="2932247"/>
    <lineage>
        <taxon>Bacteria</taxon>
        <taxon>Bacillati</taxon>
        <taxon>Actinomycetota</taxon>
        <taxon>Actinomycetes</taxon>
        <taxon>Micrococcales</taxon>
        <taxon>Microbacteriaceae</taxon>
        <taxon>Leucobacter</taxon>
    </lineage>
</organism>
<keyword evidence="2" id="KW-0813">Transport</keyword>
<dbReference type="EMBL" id="CP095045">
    <property type="protein sequence ID" value="UOQ57548.1"/>
    <property type="molecule type" value="Genomic_DNA"/>
</dbReference>
<dbReference type="Proteomes" id="UP000831786">
    <property type="component" value="Chromosome"/>
</dbReference>
<comment type="similarity">
    <text evidence="1">Belongs to the ABC transporter superfamily.</text>
</comment>
<evidence type="ECO:0000256" key="1">
    <source>
        <dbReference type="ARBA" id="ARBA00005417"/>
    </source>
</evidence>
<dbReference type="SUPFAM" id="SSF52540">
    <property type="entry name" value="P-loop containing nucleoside triphosphate hydrolases"/>
    <property type="match status" value="1"/>
</dbReference>
<dbReference type="InterPro" id="IPR003593">
    <property type="entry name" value="AAA+_ATPase"/>
</dbReference>
<keyword evidence="3" id="KW-0547">Nucleotide-binding</keyword>
<keyword evidence="8" id="KW-1185">Reference proteome</keyword>
<dbReference type="RefSeq" id="WP_244728312.1">
    <property type="nucleotide sequence ID" value="NZ_CP095045.1"/>
</dbReference>
<dbReference type="InterPro" id="IPR017871">
    <property type="entry name" value="ABC_transporter-like_CS"/>
</dbReference>
<dbReference type="SMART" id="SM00382">
    <property type="entry name" value="AAA"/>
    <property type="match status" value="1"/>
</dbReference>
<sequence>MSGALRIETASVRRGGLEICRDVSITVPAGEITVLLGANGAGKSTLLDGVAGVLPLAGGRVVLDGRRIDALPVHRRAARGVAYVEQQRTVFARLTVAENLAVADGSPGAFARAAAVFPRLAAKRDVRAGLLSGGEQQMLLVARALATRPRFLLVDELSLGLGPGVVRVLVDALVALARDGAGILLVEQFVETALRVGTTAHVMQRGRIVRTAPCAEVLRDRASLLSPYLRGGE</sequence>
<dbReference type="Gene3D" id="3.40.50.300">
    <property type="entry name" value="P-loop containing nucleotide triphosphate hydrolases"/>
    <property type="match status" value="1"/>
</dbReference>
<dbReference type="PANTHER" id="PTHR43820">
    <property type="entry name" value="HIGH-AFFINITY BRANCHED-CHAIN AMINO ACID TRANSPORT ATP-BINDING PROTEIN LIVF"/>
    <property type="match status" value="1"/>
</dbReference>
<protein>
    <submittedName>
        <fullName evidence="7">ATP-binding cassette domain-containing protein</fullName>
    </submittedName>
</protein>
<evidence type="ECO:0000256" key="4">
    <source>
        <dbReference type="ARBA" id="ARBA00022840"/>
    </source>
</evidence>
<dbReference type="GO" id="GO:0005524">
    <property type="term" value="F:ATP binding"/>
    <property type="evidence" value="ECO:0007669"/>
    <property type="project" value="UniProtKB-KW"/>
</dbReference>
<dbReference type="PROSITE" id="PS50893">
    <property type="entry name" value="ABC_TRANSPORTER_2"/>
    <property type="match status" value="1"/>
</dbReference>
<reference evidence="7 8" key="1">
    <citation type="submission" date="2022-04" db="EMBL/GenBank/DDBJ databases">
        <title>Leucobacter sp. isolated from rhizosphere of garlic.</title>
        <authorList>
            <person name="Won M."/>
            <person name="Lee C.-M."/>
            <person name="Woen H.-Y."/>
            <person name="Kwon S.-W."/>
        </authorList>
    </citation>
    <scope>NUCLEOTIDE SEQUENCE [LARGE SCALE GENOMIC DNA]</scope>
    <source>
        <strain evidence="7 8">H21R-40</strain>
    </source>
</reference>
<keyword evidence="4 7" id="KW-0067">ATP-binding</keyword>
<dbReference type="PANTHER" id="PTHR43820:SF4">
    <property type="entry name" value="HIGH-AFFINITY BRANCHED-CHAIN AMINO ACID TRANSPORT ATP-BINDING PROTEIN LIVF"/>
    <property type="match status" value="1"/>
</dbReference>
<feature type="domain" description="ABC transporter" evidence="6">
    <location>
        <begin position="5"/>
        <end position="230"/>
    </location>
</feature>
<accession>A0ABY4FMR8</accession>
<dbReference type="PROSITE" id="PS00211">
    <property type="entry name" value="ABC_TRANSPORTER_1"/>
    <property type="match status" value="1"/>
</dbReference>
<keyword evidence="5" id="KW-0029">Amino-acid transport</keyword>
<evidence type="ECO:0000313" key="8">
    <source>
        <dbReference type="Proteomes" id="UP000831786"/>
    </source>
</evidence>
<evidence type="ECO:0000256" key="5">
    <source>
        <dbReference type="ARBA" id="ARBA00022970"/>
    </source>
</evidence>
<evidence type="ECO:0000313" key="7">
    <source>
        <dbReference type="EMBL" id="UOQ57548.1"/>
    </source>
</evidence>